<sequence>MYSVIETQKGKPCLLFNGYRYLKDRTRNNNVYWRCENRSNCSGRATQEDNSAPILTAPHSHEPDEKRNACEEFRTKLKRRIRDEPLSVRKLFCSELISAQTTNPSGVSILPQFLEIKNSLYHTKNENYPRLPKLIDDVKIEEKSKKIYMSLFNELRNLTVKHDLLLNPKHITVDLELGAINALKIIFPNSVVKGCNFHFNQCLLQKLKELGFQKQYNDSDDNDLESVKTLFQRTAALSFMPLDEIDALWCSIMDDYSHIVNITSFYDYVTETWIDNEQSMFEKPLWNYYDFPGARTNNSVEGWHHRLNSQIGVIHPNLYLFIKEIKNDYTFNVSSVKQAAAQQRKVPRRKIYVIRNARILDLMERYKKGTLTKDDYLSKISKTIGKKHKKIPITDEPTIAL</sequence>
<gene>
    <name evidence="7" type="ORF">OVA965_LOCUS8691</name>
    <name evidence="8" type="ORF">TMI583_LOCUS8687</name>
</gene>
<organism evidence="8 9">
    <name type="scientific">Didymodactylos carnosus</name>
    <dbReference type="NCBI Taxonomy" id="1234261"/>
    <lineage>
        <taxon>Eukaryota</taxon>
        <taxon>Metazoa</taxon>
        <taxon>Spiralia</taxon>
        <taxon>Gnathifera</taxon>
        <taxon>Rotifera</taxon>
        <taxon>Eurotatoria</taxon>
        <taxon>Bdelloidea</taxon>
        <taxon>Philodinida</taxon>
        <taxon>Philodinidae</taxon>
        <taxon>Didymodactylos</taxon>
    </lineage>
</organism>
<protein>
    <recommendedName>
        <fullName evidence="10">FLYWCH-type domain-containing protein</fullName>
    </recommendedName>
</protein>
<evidence type="ECO:0000313" key="9">
    <source>
        <dbReference type="Proteomes" id="UP000682733"/>
    </source>
</evidence>
<dbReference type="EMBL" id="CAJNOK010002971">
    <property type="protein sequence ID" value="CAF0882432.1"/>
    <property type="molecule type" value="Genomic_DNA"/>
</dbReference>
<accession>A0A8S2HPM1</accession>
<evidence type="ECO:0000256" key="1">
    <source>
        <dbReference type="ARBA" id="ARBA00022723"/>
    </source>
</evidence>
<dbReference type="EMBL" id="CAJOBA010002972">
    <property type="protein sequence ID" value="CAF3666020.1"/>
    <property type="molecule type" value="Genomic_DNA"/>
</dbReference>
<evidence type="ECO:0000259" key="6">
    <source>
        <dbReference type="Pfam" id="PF10551"/>
    </source>
</evidence>
<keyword evidence="3" id="KW-0862">Zinc</keyword>
<feature type="domain" description="MULE transposase" evidence="6">
    <location>
        <begin position="140"/>
        <end position="201"/>
    </location>
</feature>
<evidence type="ECO:0000313" key="7">
    <source>
        <dbReference type="EMBL" id="CAF0882432.1"/>
    </source>
</evidence>
<feature type="region of interest" description="Disordered" evidence="4">
    <location>
        <begin position="42"/>
        <end position="67"/>
    </location>
</feature>
<evidence type="ECO:0008006" key="10">
    <source>
        <dbReference type="Google" id="ProtNLM"/>
    </source>
</evidence>
<feature type="domain" description="FLYWCH-type" evidence="5">
    <location>
        <begin position="5"/>
        <end position="61"/>
    </location>
</feature>
<reference evidence="8" key="1">
    <citation type="submission" date="2021-02" db="EMBL/GenBank/DDBJ databases">
        <authorList>
            <person name="Nowell W R."/>
        </authorList>
    </citation>
    <scope>NUCLEOTIDE SEQUENCE</scope>
</reference>
<proteinExistence type="predicted"/>
<dbReference type="Proteomes" id="UP000677228">
    <property type="component" value="Unassembled WGS sequence"/>
</dbReference>
<evidence type="ECO:0000259" key="5">
    <source>
        <dbReference type="Pfam" id="PF04500"/>
    </source>
</evidence>
<dbReference type="Gene3D" id="2.20.25.240">
    <property type="match status" value="1"/>
</dbReference>
<name>A0A8S2HPM1_9BILA</name>
<dbReference type="InterPro" id="IPR007588">
    <property type="entry name" value="Znf_FLYWCH"/>
</dbReference>
<evidence type="ECO:0000313" key="8">
    <source>
        <dbReference type="EMBL" id="CAF3666020.1"/>
    </source>
</evidence>
<dbReference type="Proteomes" id="UP000682733">
    <property type="component" value="Unassembled WGS sequence"/>
</dbReference>
<dbReference type="GO" id="GO:0008270">
    <property type="term" value="F:zinc ion binding"/>
    <property type="evidence" value="ECO:0007669"/>
    <property type="project" value="UniProtKB-KW"/>
</dbReference>
<dbReference type="InterPro" id="IPR018289">
    <property type="entry name" value="MULE_transposase_dom"/>
</dbReference>
<keyword evidence="1" id="KW-0479">Metal-binding</keyword>
<dbReference type="Pfam" id="PF10551">
    <property type="entry name" value="MULE"/>
    <property type="match status" value="1"/>
</dbReference>
<evidence type="ECO:0000256" key="2">
    <source>
        <dbReference type="ARBA" id="ARBA00022771"/>
    </source>
</evidence>
<dbReference type="AlphaFoldDB" id="A0A8S2HPM1"/>
<keyword evidence="2" id="KW-0863">Zinc-finger</keyword>
<evidence type="ECO:0000256" key="4">
    <source>
        <dbReference type="SAM" id="MobiDB-lite"/>
    </source>
</evidence>
<comment type="caution">
    <text evidence="8">The sequence shown here is derived from an EMBL/GenBank/DDBJ whole genome shotgun (WGS) entry which is preliminary data.</text>
</comment>
<dbReference type="Pfam" id="PF04500">
    <property type="entry name" value="FLYWCH"/>
    <property type="match status" value="1"/>
</dbReference>
<evidence type="ECO:0000256" key="3">
    <source>
        <dbReference type="ARBA" id="ARBA00022833"/>
    </source>
</evidence>